<dbReference type="Proteomes" id="UP000249661">
    <property type="component" value="Unassembled WGS sequence"/>
</dbReference>
<gene>
    <name evidence="1" type="ORF">BO66DRAFT_415283</name>
</gene>
<proteinExistence type="predicted"/>
<reference evidence="1" key="1">
    <citation type="submission" date="2018-02" db="EMBL/GenBank/DDBJ databases">
        <title>The genomes of Aspergillus section Nigri reveals drivers in fungal speciation.</title>
        <authorList>
            <consortium name="DOE Joint Genome Institute"/>
            <person name="Vesth T.C."/>
            <person name="Nybo J."/>
            <person name="Theobald S."/>
            <person name="Brandl J."/>
            <person name="Frisvad J.C."/>
            <person name="Nielsen K.F."/>
            <person name="Lyhne E.K."/>
            <person name="Kogle M.E."/>
            <person name="Kuo A."/>
            <person name="Riley R."/>
            <person name="Clum A."/>
            <person name="Nolan M."/>
            <person name="Lipzen A."/>
            <person name="Salamov A."/>
            <person name="Henrissat B."/>
            <person name="Wiebenga A."/>
            <person name="De vries R.P."/>
            <person name="Grigoriev I.V."/>
            <person name="Mortensen U.H."/>
            <person name="Andersen M.R."/>
            <person name="Baker S.E."/>
        </authorList>
    </citation>
    <scope>NUCLEOTIDE SEQUENCE</scope>
    <source>
        <strain evidence="1">CBS 121060</strain>
    </source>
</reference>
<evidence type="ECO:0000313" key="2">
    <source>
        <dbReference type="Proteomes" id="UP000249661"/>
    </source>
</evidence>
<organism evidence="1 2">
    <name type="scientific">Aspergillus aculeatinus CBS 121060</name>
    <dbReference type="NCBI Taxonomy" id="1448322"/>
    <lineage>
        <taxon>Eukaryota</taxon>
        <taxon>Fungi</taxon>
        <taxon>Dikarya</taxon>
        <taxon>Ascomycota</taxon>
        <taxon>Pezizomycotina</taxon>
        <taxon>Eurotiomycetes</taxon>
        <taxon>Eurotiomycetidae</taxon>
        <taxon>Eurotiales</taxon>
        <taxon>Aspergillaceae</taxon>
        <taxon>Aspergillus</taxon>
        <taxon>Aspergillus subgen. Circumdati</taxon>
    </lineage>
</organism>
<sequence>MTSKIIPAKPIGYGWRSSRLFIVAVISLAMFADTFLFSFIIPILPDILQDRLQQPPSHTQLLTSILLSLNALVSILIAPFTGHLADGSKSKNQWMVISWVTNAVGTAITAWSTTVAVLFIGRLIQTLAGSVIWIVGMAILGDKVGAKHLAKALGLAMLFVSAGLLSGPAVSGSLYQFVSYSMTWASAFAVILVGTVLQLLIIGPFNYEMHTEDSSPEESQIRNPLLSSASHSESTAYQTIEEPSSLPIQNVYTLMLRKKRVATALIADTLFAIIIASFETTIPIHIKAVFHWESLQAGLLFLLLQAPSMILVIPAGWLKDRIGMRYPVTIGFLCLAPSLWLLGVPGHTQDVWWTDDENTNRVIYIATLLAIGVWRALLLGFGAVEVLHGANELSHEYPGIFGPHGGYSRSFSMSNISWKLGMFVGPLVSGTLTEKMGYYQMNLVLDFMPTAMNEPQVIALAGGRGDLGHYLQEELIKDPRYSVVILTRQTHPPTLISNRVTTKTTDYTLPSLLHILRTTHTTALISLLRCPDEDYLPLHTTLLKACQLTETCTRFIPSEWAGDIESFPTLPRAYGRTRLPFRAILAEQAGSQTSDALSHPVQKIEYTLLNHGWCMEYFLPAHQSHRRCMPGEFPIDLVAWRYTVRGTGEEAQSWTCRPFERDYRSKEDIETTIQQYEDQPESLELAIAEAEEWTISGATACPKEKTLRQREKFFAGMHFTTVEELLRKAEVEERV</sequence>
<name>A0ACD1GV70_9EURO</name>
<keyword evidence="2" id="KW-1185">Reference proteome</keyword>
<protein>
    <submittedName>
        <fullName evidence="1">MFS general substrate transporter</fullName>
    </submittedName>
</protein>
<dbReference type="EMBL" id="KZ824998">
    <property type="protein sequence ID" value="RAH65258.1"/>
    <property type="molecule type" value="Genomic_DNA"/>
</dbReference>
<evidence type="ECO:0000313" key="1">
    <source>
        <dbReference type="EMBL" id="RAH65258.1"/>
    </source>
</evidence>
<accession>A0ACD1GV70</accession>